<dbReference type="SUPFAM" id="SSF56672">
    <property type="entry name" value="DNA/RNA polymerases"/>
    <property type="match status" value="1"/>
</dbReference>
<dbReference type="SMART" id="SM00343">
    <property type="entry name" value="ZnF_C2HC"/>
    <property type="match status" value="2"/>
</dbReference>
<dbReference type="SUPFAM" id="SSF50630">
    <property type="entry name" value="Acid proteases"/>
    <property type="match status" value="1"/>
</dbReference>
<keyword evidence="9" id="KW-0479">Metal-binding</keyword>
<evidence type="ECO:0000259" key="11">
    <source>
        <dbReference type="PROSITE" id="PS50175"/>
    </source>
</evidence>
<dbReference type="GO" id="GO:0004519">
    <property type="term" value="F:endonuclease activity"/>
    <property type="evidence" value="ECO:0007669"/>
    <property type="project" value="UniProtKB-KW"/>
</dbReference>
<keyword evidence="3" id="KW-0808">Transferase</keyword>
<dbReference type="FunFam" id="1.10.340.70:FF:000001">
    <property type="entry name" value="Retrovirus-related Pol polyprotein from transposon gypsy-like Protein"/>
    <property type="match status" value="1"/>
</dbReference>
<evidence type="ECO:0000256" key="5">
    <source>
        <dbReference type="ARBA" id="ARBA00022722"/>
    </source>
</evidence>
<keyword evidence="5" id="KW-0540">Nuclease</keyword>
<evidence type="ECO:0000256" key="6">
    <source>
        <dbReference type="ARBA" id="ARBA00022759"/>
    </source>
</evidence>
<dbReference type="FunFam" id="3.10.10.10:FF:000007">
    <property type="entry name" value="Retrovirus-related Pol polyprotein from transposon 17.6-like Protein"/>
    <property type="match status" value="1"/>
</dbReference>
<dbReference type="InterPro" id="IPR000477">
    <property type="entry name" value="RT_dom"/>
</dbReference>
<dbReference type="InterPro" id="IPR041373">
    <property type="entry name" value="RT_RNaseH"/>
</dbReference>
<dbReference type="Gene3D" id="1.10.340.70">
    <property type="match status" value="1"/>
</dbReference>
<dbReference type="InterPro" id="IPR001584">
    <property type="entry name" value="Integrase_cat-core"/>
</dbReference>
<evidence type="ECO:0000256" key="2">
    <source>
        <dbReference type="ARBA" id="ARBA00022670"/>
    </source>
</evidence>
<dbReference type="GO" id="GO:0015074">
    <property type="term" value="P:DNA integration"/>
    <property type="evidence" value="ECO:0007669"/>
    <property type="project" value="InterPro"/>
</dbReference>
<dbReference type="InterPro" id="IPR001995">
    <property type="entry name" value="Peptidase_A2_cat"/>
</dbReference>
<dbReference type="Gene3D" id="4.10.60.10">
    <property type="entry name" value="Zinc finger, CCHC-type"/>
    <property type="match status" value="1"/>
</dbReference>
<evidence type="ECO:0000259" key="12">
    <source>
        <dbReference type="PROSITE" id="PS50878"/>
    </source>
</evidence>
<sequence>MKWVEFKEIFLSRFDMLETCAATILKMLTGKPQEGECLATYASRIFTILMSRWGNLGKEEMVVSLILAHMGQIEPRLQRSIFSEEITSRCKMQRELMAFSYHKRSYQETTKTNASTTQDNKRPRLSSVSTKCYACGKIGHKSFECFSRSHDKQQTTPTSGRSNTAVATRASLICYKCGVEGHVASRCSKTWPVASSSAQPADTPSVVKRVDVCGMKPVTGIITQFGEQFSFCFDSGADCSLIKESVSRRLVGTLQHTIVTLTGVGKSSVLCDSQILSSVALSGHDVQILFHIIPDDYLNNDILIGRDLLALELSVHISSDKLTIVEKPSLVNICNVGNAVADFQNVDTDMPDDLKPRLIELLSCFKESFVEGTPTSRVKTGELEINLIDPSKIVQRRPYHLSPEERMIVRNKCSELLSAGVIRSSKSPFSSPILLVKKRDGTDRMCVDYRELNSNTVPDRYPLPLIGDQVQRLSGARFYTCLDMASGFYQVPINVESNSIEKTAFITPDAHYEFTAMPFGLRNAPSVYQRAINTALGDLAHSYVIVYMDDLVIPANNVEQGLERLRVVLKTLSDAGFSFNIKKCAFLKKKVQFLGYEISEGEIRPNPRKIIALTSSPPPQTITQLRQFLGLASYFRQVRNNKTRYNIVIDFIPGFDAFRPSSSEGYGAILFQRAGTKLHPVEYYSKRTTHTESRYHSYELETLAVVNSVKHFRHYLYGRTFTVVTDCNSLKASRTKVDLTPRVHRWWAFLQAFDFDIQYREGRRIAHVDFFSRNHLPQVNNTAVSDTPSLGRENYVVEKRINLAELSSNWLQAEQRRDPEYNEIITKLESDDLDVESCRIYELRSNVLYRRIQRNNRNIWLPIVPRAFRWSIINHIHESVLHLGWDKTLEKAYQYYWFPNMSKYVRKFVENCITCRVAKSRSGKQQIELHPIPKANIPWHTIHIDATGKLSGKNDQKEYVFVLVDAFTKYVLLRHSTRINTDSVISALKASISLFGTPVATGSCRANGQVERIMSTLKNMLTVIETSPNRSWQDALDDVQLSINSTIHRVTKASPLELLIGRVARPLNLLTVDDHEVEVDVEEIRDQANRLLKNNACLDKARFDQSRAKLSSFSVGDYVLIENHERNQTKLDSKYKGPYEVIEVLDGDRYHLKSLNCNRVYKYARDRLRPLPQSYVPTELDPCLSDDNDGKIFVQNFFCSK</sequence>
<dbReference type="GO" id="GO:0008270">
    <property type="term" value="F:zinc ion binding"/>
    <property type="evidence" value="ECO:0007669"/>
    <property type="project" value="UniProtKB-KW"/>
</dbReference>
<comment type="caution">
    <text evidence="14">The sequence shown here is derived from an EMBL/GenBank/DDBJ whole genome shotgun (WGS) entry which is preliminary data.</text>
</comment>
<keyword evidence="8" id="KW-0695">RNA-directed DNA polymerase</keyword>
<evidence type="ECO:0000256" key="8">
    <source>
        <dbReference type="ARBA" id="ARBA00022918"/>
    </source>
</evidence>
<dbReference type="GO" id="GO:0003964">
    <property type="term" value="F:RNA-directed DNA polymerase activity"/>
    <property type="evidence" value="ECO:0007669"/>
    <property type="project" value="UniProtKB-KW"/>
</dbReference>
<dbReference type="SUPFAM" id="SSF53098">
    <property type="entry name" value="Ribonuclease H-like"/>
    <property type="match status" value="1"/>
</dbReference>
<dbReference type="Gene3D" id="2.40.70.10">
    <property type="entry name" value="Acid Proteases"/>
    <property type="match status" value="1"/>
</dbReference>
<dbReference type="GO" id="GO:0003676">
    <property type="term" value="F:nucleic acid binding"/>
    <property type="evidence" value="ECO:0007669"/>
    <property type="project" value="InterPro"/>
</dbReference>
<dbReference type="EMBL" id="CAKOGL010000029">
    <property type="protein sequence ID" value="CAH2106762.1"/>
    <property type="molecule type" value="Genomic_DNA"/>
</dbReference>
<keyword evidence="2" id="KW-0645">Protease</keyword>
<proteinExistence type="predicted"/>
<feature type="domain" description="CCHC-type" evidence="10">
    <location>
        <begin position="174"/>
        <end position="189"/>
    </location>
</feature>
<dbReference type="FunFam" id="3.10.20.370:FF:000001">
    <property type="entry name" value="Retrovirus-related Pol polyprotein from transposon 17.6-like protein"/>
    <property type="match status" value="1"/>
</dbReference>
<feature type="domain" description="CCHC-type" evidence="10">
    <location>
        <begin position="131"/>
        <end position="145"/>
    </location>
</feature>
<evidence type="ECO:0000313" key="14">
    <source>
        <dbReference type="EMBL" id="CAH2106762.1"/>
    </source>
</evidence>
<dbReference type="CDD" id="cd00303">
    <property type="entry name" value="retropepsin_like"/>
    <property type="match status" value="1"/>
</dbReference>
<keyword evidence="7" id="KW-0378">Hydrolase</keyword>
<dbReference type="GO" id="GO:0004190">
    <property type="term" value="F:aspartic-type endopeptidase activity"/>
    <property type="evidence" value="ECO:0007669"/>
    <property type="project" value="InterPro"/>
</dbReference>
<evidence type="ECO:0000313" key="15">
    <source>
        <dbReference type="Proteomes" id="UP001153954"/>
    </source>
</evidence>
<feature type="domain" description="Peptidase A2" evidence="11">
    <location>
        <begin position="229"/>
        <end position="308"/>
    </location>
</feature>
<dbReference type="Pfam" id="PF00098">
    <property type="entry name" value="zf-CCHC"/>
    <property type="match status" value="2"/>
</dbReference>
<organism evidence="14 15">
    <name type="scientific">Euphydryas editha</name>
    <name type="common">Edith's checkerspot</name>
    <dbReference type="NCBI Taxonomy" id="104508"/>
    <lineage>
        <taxon>Eukaryota</taxon>
        <taxon>Metazoa</taxon>
        <taxon>Ecdysozoa</taxon>
        <taxon>Arthropoda</taxon>
        <taxon>Hexapoda</taxon>
        <taxon>Insecta</taxon>
        <taxon>Pterygota</taxon>
        <taxon>Neoptera</taxon>
        <taxon>Endopterygota</taxon>
        <taxon>Lepidoptera</taxon>
        <taxon>Glossata</taxon>
        <taxon>Ditrysia</taxon>
        <taxon>Papilionoidea</taxon>
        <taxon>Nymphalidae</taxon>
        <taxon>Nymphalinae</taxon>
        <taxon>Euphydryas</taxon>
    </lineage>
</organism>
<dbReference type="GO" id="GO:0042575">
    <property type="term" value="C:DNA polymerase complex"/>
    <property type="evidence" value="ECO:0007669"/>
    <property type="project" value="UniProtKB-ARBA"/>
</dbReference>
<keyword evidence="9" id="KW-0863">Zinc-finger</keyword>
<dbReference type="InterPro" id="IPR036397">
    <property type="entry name" value="RNaseH_sf"/>
</dbReference>
<keyword evidence="4" id="KW-0548">Nucleotidyltransferase</keyword>
<reference evidence="14" key="1">
    <citation type="submission" date="2022-03" db="EMBL/GenBank/DDBJ databases">
        <authorList>
            <person name="Tunstrom K."/>
        </authorList>
    </citation>
    <scope>NUCLEOTIDE SEQUENCE</scope>
</reference>
<dbReference type="Pfam" id="PF17921">
    <property type="entry name" value="Integrase_H2C2"/>
    <property type="match status" value="1"/>
</dbReference>
<evidence type="ECO:0000256" key="3">
    <source>
        <dbReference type="ARBA" id="ARBA00022679"/>
    </source>
</evidence>
<keyword evidence="15" id="KW-1185">Reference proteome</keyword>
<dbReference type="CDD" id="cd09274">
    <property type="entry name" value="RNase_HI_RT_Ty3"/>
    <property type="match status" value="1"/>
</dbReference>
<dbReference type="PANTHER" id="PTHR37984:SF5">
    <property type="entry name" value="PROTEIN NYNRIN-LIKE"/>
    <property type="match status" value="1"/>
</dbReference>
<dbReference type="Gene3D" id="3.30.70.270">
    <property type="match status" value="1"/>
</dbReference>
<dbReference type="Pfam" id="PF17917">
    <property type="entry name" value="RT_RNaseH"/>
    <property type="match status" value="1"/>
</dbReference>
<evidence type="ECO:0000259" key="10">
    <source>
        <dbReference type="PROSITE" id="PS50158"/>
    </source>
</evidence>
<dbReference type="SUPFAM" id="SSF57756">
    <property type="entry name" value="Retrovirus zinc finger-like domains"/>
    <property type="match status" value="1"/>
</dbReference>
<dbReference type="InterPro" id="IPR041588">
    <property type="entry name" value="Integrase_H2C2"/>
</dbReference>
<dbReference type="InterPro" id="IPR043128">
    <property type="entry name" value="Rev_trsase/Diguanyl_cyclase"/>
</dbReference>
<keyword evidence="9" id="KW-0862">Zinc</keyword>
<dbReference type="CDD" id="cd01647">
    <property type="entry name" value="RT_LTR"/>
    <property type="match status" value="1"/>
</dbReference>
<dbReference type="Gene3D" id="3.10.20.370">
    <property type="match status" value="1"/>
</dbReference>
<dbReference type="InterPro" id="IPR001878">
    <property type="entry name" value="Znf_CCHC"/>
</dbReference>
<dbReference type="GO" id="GO:0006508">
    <property type="term" value="P:proteolysis"/>
    <property type="evidence" value="ECO:0007669"/>
    <property type="project" value="UniProtKB-KW"/>
</dbReference>
<keyword evidence="6" id="KW-0255">Endonuclease</keyword>
<accession>A0AAU9V9A2</accession>
<dbReference type="Gene3D" id="3.30.420.10">
    <property type="entry name" value="Ribonuclease H-like superfamily/Ribonuclease H"/>
    <property type="match status" value="2"/>
</dbReference>
<dbReference type="InterPro" id="IPR021109">
    <property type="entry name" value="Peptidase_aspartic_dom_sf"/>
</dbReference>
<protein>
    <recommendedName>
        <fullName evidence="1">RNA-directed DNA polymerase</fullName>
        <ecNumber evidence="1">2.7.7.49</ecNumber>
    </recommendedName>
</protein>
<dbReference type="Pfam" id="PF00078">
    <property type="entry name" value="RVT_1"/>
    <property type="match status" value="1"/>
</dbReference>
<evidence type="ECO:0000256" key="9">
    <source>
        <dbReference type="PROSITE-ProRule" id="PRU00047"/>
    </source>
</evidence>
<dbReference type="PROSITE" id="PS50878">
    <property type="entry name" value="RT_POL"/>
    <property type="match status" value="1"/>
</dbReference>
<dbReference type="PROSITE" id="PS50994">
    <property type="entry name" value="INTEGRASE"/>
    <property type="match status" value="1"/>
</dbReference>
<evidence type="ECO:0000259" key="13">
    <source>
        <dbReference type="PROSITE" id="PS50994"/>
    </source>
</evidence>
<name>A0AAU9V9A2_EUPED</name>
<evidence type="ECO:0000256" key="1">
    <source>
        <dbReference type="ARBA" id="ARBA00012493"/>
    </source>
</evidence>
<feature type="domain" description="Integrase catalytic" evidence="13">
    <location>
        <begin position="962"/>
        <end position="1063"/>
    </location>
</feature>
<gene>
    <name evidence="14" type="ORF">EEDITHA_LOCUS20855</name>
</gene>
<dbReference type="InterPro" id="IPR012337">
    <property type="entry name" value="RNaseH-like_sf"/>
</dbReference>
<dbReference type="Proteomes" id="UP001153954">
    <property type="component" value="Unassembled WGS sequence"/>
</dbReference>
<evidence type="ECO:0000256" key="7">
    <source>
        <dbReference type="ARBA" id="ARBA00022801"/>
    </source>
</evidence>
<dbReference type="EC" id="2.7.7.49" evidence="1"/>
<dbReference type="InterPro" id="IPR050951">
    <property type="entry name" value="Retrovirus_Pol_polyprotein"/>
</dbReference>
<dbReference type="PANTHER" id="PTHR37984">
    <property type="entry name" value="PROTEIN CBG26694"/>
    <property type="match status" value="1"/>
</dbReference>
<dbReference type="AlphaFoldDB" id="A0AAU9V9A2"/>
<dbReference type="PROSITE" id="PS50175">
    <property type="entry name" value="ASP_PROT_RETROV"/>
    <property type="match status" value="1"/>
</dbReference>
<dbReference type="Gene3D" id="3.10.10.10">
    <property type="entry name" value="HIV Type 1 Reverse Transcriptase, subunit A, domain 1"/>
    <property type="match status" value="1"/>
</dbReference>
<dbReference type="PROSITE" id="PS50158">
    <property type="entry name" value="ZF_CCHC"/>
    <property type="match status" value="2"/>
</dbReference>
<dbReference type="InterPro" id="IPR036875">
    <property type="entry name" value="Znf_CCHC_sf"/>
</dbReference>
<feature type="domain" description="Reverse transcriptase" evidence="12">
    <location>
        <begin position="417"/>
        <end position="598"/>
    </location>
</feature>
<dbReference type="InterPro" id="IPR043502">
    <property type="entry name" value="DNA/RNA_pol_sf"/>
</dbReference>
<evidence type="ECO:0000256" key="4">
    <source>
        <dbReference type="ARBA" id="ARBA00022695"/>
    </source>
</evidence>